<dbReference type="InterPro" id="IPR007274">
    <property type="entry name" value="Cop_transporter"/>
</dbReference>
<evidence type="ECO:0000256" key="5">
    <source>
        <dbReference type="RuleBase" id="RU367022"/>
    </source>
</evidence>
<feature type="chain" id="PRO_5045318789" description="Copper transport protein" evidence="6">
    <location>
        <begin position="20"/>
        <end position="186"/>
    </location>
</feature>
<dbReference type="Proteomes" id="UP001498398">
    <property type="component" value="Unassembled WGS sequence"/>
</dbReference>
<dbReference type="EMBL" id="JBANRG010000003">
    <property type="protein sequence ID" value="KAK7468572.1"/>
    <property type="molecule type" value="Genomic_DNA"/>
</dbReference>
<protein>
    <recommendedName>
        <fullName evidence="5">Copper transport protein</fullName>
    </recommendedName>
</protein>
<keyword evidence="5" id="KW-0813">Transport</keyword>
<dbReference type="Pfam" id="PF04145">
    <property type="entry name" value="Ctr"/>
    <property type="match status" value="1"/>
</dbReference>
<comment type="subcellular location">
    <subcellularLocation>
        <location evidence="1 5">Membrane</location>
        <topology evidence="1 5">Multi-pass membrane protein</topology>
    </subcellularLocation>
</comment>
<sequence>MFLIILLPLLLDALPSAFAHGMDMTMDDGDGTVSMVMAGNMLNYFHFTTGDVLFFKEWVTSSPGAVVGACLGLFVLAIFERYMAACKAGLETWMTSKAQMMQAKKNDSVQSNSPVASTMLMRTRLAPPFIPSHEITRGALHVVQAGLSFLLMLAVMTFHVGFIFAIIFGLGVGEVIFGRYISSVPH</sequence>
<accession>A0ABR1K2G7</accession>
<reference evidence="7 8" key="1">
    <citation type="submission" date="2024-01" db="EMBL/GenBank/DDBJ databases">
        <title>A draft genome for the cacao thread blight pathogen Marasmiellus scandens.</title>
        <authorList>
            <person name="Baruah I.K."/>
            <person name="Leung J."/>
            <person name="Bukari Y."/>
            <person name="Amoako-Attah I."/>
            <person name="Meinhardt L.W."/>
            <person name="Bailey B.A."/>
            <person name="Cohen S.P."/>
        </authorList>
    </citation>
    <scope>NUCLEOTIDE SEQUENCE [LARGE SCALE GENOMIC DNA]</scope>
    <source>
        <strain evidence="7 8">GH-19</strain>
    </source>
</reference>
<keyword evidence="3 5" id="KW-1133">Transmembrane helix</keyword>
<evidence type="ECO:0000256" key="6">
    <source>
        <dbReference type="SAM" id="SignalP"/>
    </source>
</evidence>
<keyword evidence="5" id="KW-0187">Copper transport</keyword>
<evidence type="ECO:0000256" key="1">
    <source>
        <dbReference type="ARBA" id="ARBA00004141"/>
    </source>
</evidence>
<evidence type="ECO:0000256" key="2">
    <source>
        <dbReference type="ARBA" id="ARBA00022692"/>
    </source>
</evidence>
<dbReference type="PANTHER" id="PTHR12483">
    <property type="entry name" value="SOLUTE CARRIER FAMILY 31 COPPER TRANSPORTERS"/>
    <property type="match status" value="1"/>
</dbReference>
<keyword evidence="2 5" id="KW-0812">Transmembrane</keyword>
<keyword evidence="6" id="KW-0732">Signal</keyword>
<gene>
    <name evidence="7" type="ORF">VKT23_003076</name>
</gene>
<name>A0ABR1K2G7_9AGAR</name>
<dbReference type="PANTHER" id="PTHR12483:SF27">
    <property type="entry name" value="COPPER TRANSPORT PROTEIN CTR1"/>
    <property type="match status" value="1"/>
</dbReference>
<keyword evidence="8" id="KW-1185">Reference proteome</keyword>
<feature type="transmembrane region" description="Helical" evidence="5">
    <location>
        <begin position="147"/>
        <end position="170"/>
    </location>
</feature>
<organism evidence="7 8">
    <name type="scientific">Marasmiellus scandens</name>
    <dbReference type="NCBI Taxonomy" id="2682957"/>
    <lineage>
        <taxon>Eukaryota</taxon>
        <taxon>Fungi</taxon>
        <taxon>Dikarya</taxon>
        <taxon>Basidiomycota</taxon>
        <taxon>Agaricomycotina</taxon>
        <taxon>Agaricomycetes</taxon>
        <taxon>Agaricomycetidae</taxon>
        <taxon>Agaricales</taxon>
        <taxon>Marasmiineae</taxon>
        <taxon>Omphalotaceae</taxon>
        <taxon>Marasmiellus</taxon>
    </lineage>
</organism>
<comment type="similarity">
    <text evidence="5">Belongs to the copper transporter (Ctr) (TC 1.A.56) family. SLC31A subfamily.</text>
</comment>
<feature type="signal peptide" evidence="6">
    <location>
        <begin position="1"/>
        <end position="19"/>
    </location>
</feature>
<evidence type="ECO:0000313" key="7">
    <source>
        <dbReference type="EMBL" id="KAK7468572.1"/>
    </source>
</evidence>
<keyword evidence="5" id="KW-0406">Ion transport</keyword>
<feature type="transmembrane region" description="Helical" evidence="5">
    <location>
        <begin position="58"/>
        <end position="79"/>
    </location>
</feature>
<evidence type="ECO:0000313" key="8">
    <source>
        <dbReference type="Proteomes" id="UP001498398"/>
    </source>
</evidence>
<proteinExistence type="inferred from homology"/>
<keyword evidence="4 5" id="KW-0472">Membrane</keyword>
<evidence type="ECO:0000256" key="4">
    <source>
        <dbReference type="ARBA" id="ARBA00023136"/>
    </source>
</evidence>
<keyword evidence="5" id="KW-0186">Copper</keyword>
<comment type="caution">
    <text evidence="7">The sequence shown here is derived from an EMBL/GenBank/DDBJ whole genome shotgun (WGS) entry which is preliminary data.</text>
</comment>
<evidence type="ECO:0000256" key="3">
    <source>
        <dbReference type="ARBA" id="ARBA00022989"/>
    </source>
</evidence>